<accession>A0A8J3CXJ9</accession>
<reference evidence="1" key="2">
    <citation type="submission" date="2020-09" db="EMBL/GenBank/DDBJ databases">
        <authorList>
            <person name="Sun Q."/>
            <person name="Kim S."/>
        </authorList>
    </citation>
    <scope>NUCLEOTIDE SEQUENCE</scope>
    <source>
        <strain evidence="1">KCTC 23224</strain>
    </source>
</reference>
<organism evidence="1 2">
    <name type="scientific">Mongoliitalea lutea</name>
    <dbReference type="NCBI Taxonomy" id="849756"/>
    <lineage>
        <taxon>Bacteria</taxon>
        <taxon>Pseudomonadati</taxon>
        <taxon>Bacteroidota</taxon>
        <taxon>Cytophagia</taxon>
        <taxon>Cytophagales</taxon>
        <taxon>Cyclobacteriaceae</taxon>
        <taxon>Mongoliitalea</taxon>
    </lineage>
</organism>
<protein>
    <submittedName>
        <fullName evidence="1">Uncharacterized protein</fullName>
    </submittedName>
</protein>
<evidence type="ECO:0000313" key="2">
    <source>
        <dbReference type="Proteomes" id="UP000642809"/>
    </source>
</evidence>
<proteinExistence type="predicted"/>
<evidence type="ECO:0000313" key="1">
    <source>
        <dbReference type="EMBL" id="GHB39022.1"/>
    </source>
</evidence>
<gene>
    <name evidence="1" type="ORF">GCM10008106_20290</name>
</gene>
<dbReference type="AlphaFoldDB" id="A0A8J3CXJ9"/>
<dbReference type="RefSeq" id="WP_189581687.1">
    <property type="nucleotide sequence ID" value="NZ_BMYF01000011.1"/>
</dbReference>
<name>A0A8J3CXJ9_9BACT</name>
<keyword evidence="2" id="KW-1185">Reference proteome</keyword>
<reference evidence="1" key="1">
    <citation type="journal article" date="2014" name="Int. J. Syst. Evol. Microbiol.">
        <title>Complete genome sequence of Corynebacterium casei LMG S-19264T (=DSM 44701T), isolated from a smear-ripened cheese.</title>
        <authorList>
            <consortium name="US DOE Joint Genome Institute (JGI-PGF)"/>
            <person name="Walter F."/>
            <person name="Albersmeier A."/>
            <person name="Kalinowski J."/>
            <person name="Ruckert C."/>
        </authorList>
    </citation>
    <scope>NUCLEOTIDE SEQUENCE</scope>
    <source>
        <strain evidence="1">KCTC 23224</strain>
    </source>
</reference>
<comment type="caution">
    <text evidence="1">The sequence shown here is derived from an EMBL/GenBank/DDBJ whole genome shotgun (WGS) entry which is preliminary data.</text>
</comment>
<dbReference type="Proteomes" id="UP000642809">
    <property type="component" value="Unassembled WGS sequence"/>
</dbReference>
<sequence>MKKIFLTIILIFIISVVSFSQTKIFEKIELGFSGGLAVPVAQFNAISIAPSLEPVPSGSSPRRFQGFLKNEGGQAELGYSLGFHLTYHLTSSVFLSLNYLKI</sequence>
<dbReference type="EMBL" id="BMYF01000011">
    <property type="protein sequence ID" value="GHB39022.1"/>
    <property type="molecule type" value="Genomic_DNA"/>
</dbReference>